<keyword evidence="3" id="KW-1185">Reference proteome</keyword>
<keyword evidence="1" id="KW-0812">Transmembrane</keyword>
<proteinExistence type="predicted"/>
<name>A0AAE1DHV5_9GAST</name>
<evidence type="ECO:0000256" key="1">
    <source>
        <dbReference type="SAM" id="Phobius"/>
    </source>
</evidence>
<keyword evidence="1" id="KW-1133">Transmembrane helix</keyword>
<dbReference type="AlphaFoldDB" id="A0AAE1DHV5"/>
<dbReference type="EMBL" id="JAWDGP010003869">
    <property type="protein sequence ID" value="KAK3770038.1"/>
    <property type="molecule type" value="Genomic_DNA"/>
</dbReference>
<evidence type="ECO:0000313" key="3">
    <source>
        <dbReference type="Proteomes" id="UP001283361"/>
    </source>
</evidence>
<feature type="transmembrane region" description="Helical" evidence="1">
    <location>
        <begin position="530"/>
        <end position="555"/>
    </location>
</feature>
<gene>
    <name evidence="2" type="ORF">RRG08_043198</name>
</gene>
<protein>
    <submittedName>
        <fullName evidence="2">Uncharacterized protein</fullName>
    </submittedName>
</protein>
<evidence type="ECO:0000313" key="2">
    <source>
        <dbReference type="EMBL" id="KAK3770038.1"/>
    </source>
</evidence>
<accession>A0AAE1DHV5</accession>
<dbReference type="Proteomes" id="UP001283361">
    <property type="component" value="Unassembled WGS sequence"/>
</dbReference>
<sequence length="558" mass="62015">MFLKLEIASAARCLLLTLTITGLTTGILTEKNSSLFDVEMLGAPGHISHSPKMAWVTADGLDKNTAAAQLVPQPVCDPTVEAMLISHCPPGNWSSVREACEGAMRGESSISKMFPVSTASGLHFKNRHCLECWTSEEQVQFWRMNLTQTSVTHIAWGTEDLNEITKFIQDNPVLVTWIPPDGYSWPACPGADQTSQLCHVCGDISRNKDATCTMISRTTSRYGDSVPCHMCRIKNMSQEEAGTSHCSALETSLMTLSIAMSEGWFYTHDLALNMPPLRLEFLGTTYSPWVAMECDVFNVCRNTACREGVFQIKGICNDHYVPTTVKIKICLQDKYMYSFPVRCTNSGQDSLLQPLIKFYESRPEDETGILVKASDFKTKSEQNDSMILDESEENTTWTGNDTIFSEFISELNDRVSTTANQSSNFLRNVPPIPMNTMNTTISKLGKALLLETTFLYNRKSYISWATMLSRYHNSLALLLARIGVHGKLVVCTDNVDPRQDNSDRQSWNCKPLFICPGAVNLWSESSAPAVAWPTSLCHMVFLIVCAVAGIICPLCSRC</sequence>
<comment type="caution">
    <text evidence="2">The sequence shown here is derived from an EMBL/GenBank/DDBJ whole genome shotgun (WGS) entry which is preliminary data.</text>
</comment>
<organism evidence="2 3">
    <name type="scientific">Elysia crispata</name>
    <name type="common">lettuce slug</name>
    <dbReference type="NCBI Taxonomy" id="231223"/>
    <lineage>
        <taxon>Eukaryota</taxon>
        <taxon>Metazoa</taxon>
        <taxon>Spiralia</taxon>
        <taxon>Lophotrochozoa</taxon>
        <taxon>Mollusca</taxon>
        <taxon>Gastropoda</taxon>
        <taxon>Heterobranchia</taxon>
        <taxon>Euthyneura</taxon>
        <taxon>Panpulmonata</taxon>
        <taxon>Sacoglossa</taxon>
        <taxon>Placobranchoidea</taxon>
        <taxon>Plakobranchidae</taxon>
        <taxon>Elysia</taxon>
    </lineage>
</organism>
<keyword evidence="1" id="KW-0472">Membrane</keyword>
<reference evidence="2" key="1">
    <citation type="journal article" date="2023" name="G3 (Bethesda)">
        <title>A reference genome for the long-term kleptoplast-retaining sea slug Elysia crispata morphotype clarki.</title>
        <authorList>
            <person name="Eastman K.E."/>
            <person name="Pendleton A.L."/>
            <person name="Shaikh M.A."/>
            <person name="Suttiyut T."/>
            <person name="Ogas R."/>
            <person name="Tomko P."/>
            <person name="Gavelis G."/>
            <person name="Widhalm J.R."/>
            <person name="Wisecaver J.H."/>
        </authorList>
    </citation>
    <scope>NUCLEOTIDE SEQUENCE</scope>
    <source>
        <strain evidence="2">ECLA1</strain>
    </source>
</reference>